<feature type="transmembrane region" description="Helical" evidence="1">
    <location>
        <begin position="20"/>
        <end position="37"/>
    </location>
</feature>
<feature type="transmembrane region" description="Helical" evidence="1">
    <location>
        <begin position="132"/>
        <end position="152"/>
    </location>
</feature>
<evidence type="ECO:0000313" key="3">
    <source>
        <dbReference type="Proteomes" id="UP000438288"/>
    </source>
</evidence>
<gene>
    <name evidence="2" type="ORF">GAZ43_08305</name>
</gene>
<keyword evidence="1" id="KW-0472">Membrane</keyword>
<accession>A0A6I0Z3Z4</accession>
<feature type="transmembrane region" description="Helical" evidence="1">
    <location>
        <begin position="104"/>
        <end position="123"/>
    </location>
</feature>
<feature type="transmembrane region" description="Helical" evidence="1">
    <location>
        <begin position="375"/>
        <end position="393"/>
    </location>
</feature>
<feature type="transmembrane region" description="Helical" evidence="1">
    <location>
        <begin position="192"/>
        <end position="212"/>
    </location>
</feature>
<dbReference type="AlphaFoldDB" id="A0A6I0Z3Z4"/>
<evidence type="ECO:0000313" key="2">
    <source>
        <dbReference type="EMBL" id="KAB6340184.1"/>
    </source>
</evidence>
<proteinExistence type="predicted"/>
<feature type="transmembrane region" description="Helical" evidence="1">
    <location>
        <begin position="158"/>
        <end position="180"/>
    </location>
</feature>
<comment type="caution">
    <text evidence="2">The sequence shown here is derived from an EMBL/GenBank/DDBJ whole genome shotgun (WGS) entry which is preliminary data.</text>
</comment>
<evidence type="ECO:0000256" key="1">
    <source>
        <dbReference type="SAM" id="Phobius"/>
    </source>
</evidence>
<name>A0A6I0Z3Z4_9BACE</name>
<feature type="transmembrane region" description="Helical" evidence="1">
    <location>
        <begin position="82"/>
        <end position="98"/>
    </location>
</feature>
<feature type="transmembrane region" description="Helical" evidence="1">
    <location>
        <begin position="349"/>
        <end position="368"/>
    </location>
</feature>
<keyword evidence="1" id="KW-0812">Transmembrane</keyword>
<dbReference type="GO" id="GO:0016874">
    <property type="term" value="F:ligase activity"/>
    <property type="evidence" value="ECO:0007669"/>
    <property type="project" value="UniProtKB-KW"/>
</dbReference>
<feature type="transmembrane region" description="Helical" evidence="1">
    <location>
        <begin position="43"/>
        <end position="61"/>
    </location>
</feature>
<keyword evidence="2" id="KW-0436">Ligase</keyword>
<dbReference type="RefSeq" id="WP_151926769.1">
    <property type="nucleotide sequence ID" value="NZ_JABFCE010000015.1"/>
</dbReference>
<dbReference type="Proteomes" id="UP000438288">
    <property type="component" value="Unassembled WGS sequence"/>
</dbReference>
<feature type="transmembrane region" description="Helical" evidence="1">
    <location>
        <begin position="317"/>
        <end position="337"/>
    </location>
</feature>
<reference evidence="2 3" key="1">
    <citation type="journal article" date="2019" name="Nat. Med.">
        <title>A library of human gut bacterial isolates paired with longitudinal multiomics data enables mechanistic microbiome research.</title>
        <authorList>
            <person name="Poyet M."/>
            <person name="Groussin M."/>
            <person name="Gibbons S.M."/>
            <person name="Avila-Pacheco J."/>
            <person name="Jiang X."/>
            <person name="Kearney S.M."/>
            <person name="Perrotta A.R."/>
            <person name="Berdy B."/>
            <person name="Zhao S."/>
            <person name="Lieberman T.D."/>
            <person name="Swanson P.K."/>
            <person name="Smith M."/>
            <person name="Roesemann S."/>
            <person name="Alexander J.E."/>
            <person name="Rich S.A."/>
            <person name="Livny J."/>
            <person name="Vlamakis H."/>
            <person name="Clish C."/>
            <person name="Bullock K."/>
            <person name="Deik A."/>
            <person name="Scott J."/>
            <person name="Pierce K.A."/>
            <person name="Xavier R.J."/>
            <person name="Alm E.J."/>
        </authorList>
    </citation>
    <scope>NUCLEOTIDE SEQUENCE [LARGE SCALE GENOMIC DNA]</scope>
    <source>
        <strain evidence="2 3">BIOML-A16</strain>
    </source>
</reference>
<sequence>MIGLLKDIFGGIITVLKSKYKLIFILFALWIYRIDFIPEDGSGIGKAIQIVSLFGLLAILYRKSPNLFSFSYQQTPIQIRSLLWLYSFAVISTLWAFIPSFAFFLAFQNLVMIMLWIWIMSLFRTFKQMEKLFIIVCICVAVFESIGARAVAFGFSPFIHFLPGASTGALTFSYCVGEYLSNKCKDRDRRGFLMASMIISLIVMITSTSSGANASAVGALGIALLFSGNLFLSFVFIGISLTLYLNPNLVESLMMWLMPGKTMESINTASGRTVLWELIKIKTAERPLIGWGFACIERAIGTEFLGETTSDAHSNFVGMYGSLGIIGLLLFVFHLGVHTLNAFKNRVKLGYLGILCATICAIVNSYSYGFLSGKTCSITIVYFGLVVLSYYYSNIKYYE</sequence>
<protein>
    <submittedName>
        <fullName evidence="2">O-antigen ligase family protein</fullName>
    </submittedName>
</protein>
<organism evidence="2 3">
    <name type="scientific">Bacteroides xylanisolvens</name>
    <dbReference type="NCBI Taxonomy" id="371601"/>
    <lineage>
        <taxon>Bacteria</taxon>
        <taxon>Pseudomonadati</taxon>
        <taxon>Bacteroidota</taxon>
        <taxon>Bacteroidia</taxon>
        <taxon>Bacteroidales</taxon>
        <taxon>Bacteroidaceae</taxon>
        <taxon>Bacteroides</taxon>
    </lineage>
</organism>
<feature type="transmembrane region" description="Helical" evidence="1">
    <location>
        <begin position="218"/>
        <end position="245"/>
    </location>
</feature>
<dbReference type="EMBL" id="WDCP01000012">
    <property type="protein sequence ID" value="KAB6340184.1"/>
    <property type="molecule type" value="Genomic_DNA"/>
</dbReference>
<keyword evidence="1" id="KW-1133">Transmembrane helix</keyword>